<dbReference type="HOGENOM" id="CLU_1261631_0_0_1"/>
<accession>F0X7F9</accession>
<name>F0X7F9_GROCL</name>
<sequence length="219" mass="24193">MDRQGDSYREHQNQQQQQYGIDVALDASHDTDIERVLLYQPEIFGLVPHDSPADHTAFDYEVNLEDGWQHWDQAAVAASYTSSNKAGEDSASNSYGIDSHQTSFDEYAGYDGYDGYDGYAAAYCFNSSPGPTADETAAADSGSLSANVIAVDPANDKTEAATTAAAAARPSSYRFRHDLPVPTDWDPLQPLLRELYMVRRLSLRDVAEIMKEQHHFSAT</sequence>
<dbReference type="InParanoid" id="F0X7F9"/>
<keyword evidence="3" id="KW-1185">Reference proteome</keyword>
<evidence type="ECO:0000259" key="1">
    <source>
        <dbReference type="Pfam" id="PF14420"/>
    </source>
</evidence>
<dbReference type="GeneID" id="25980291"/>
<dbReference type="InterPro" id="IPR025676">
    <property type="entry name" value="Clr5_dom"/>
</dbReference>
<protein>
    <recommendedName>
        <fullName evidence="1">Clr5 domain-containing protein</fullName>
    </recommendedName>
</protein>
<dbReference type="Proteomes" id="UP000007796">
    <property type="component" value="Unassembled WGS sequence"/>
</dbReference>
<dbReference type="AlphaFoldDB" id="F0X7F9"/>
<reference evidence="2 3" key="1">
    <citation type="journal article" date="2011" name="Proc. Natl. Acad. Sci. U.S.A.">
        <title>Genome and transcriptome analyses of the mountain pine beetle-fungal symbiont Grosmannia clavigera, a lodgepole pine pathogen.</title>
        <authorList>
            <person name="DiGuistini S."/>
            <person name="Wang Y."/>
            <person name="Liao N.Y."/>
            <person name="Taylor G."/>
            <person name="Tanguay P."/>
            <person name="Feau N."/>
            <person name="Henrissat B."/>
            <person name="Chan S.K."/>
            <person name="Hesse-Orce U."/>
            <person name="Alamouti S.M."/>
            <person name="Tsui C.K.M."/>
            <person name="Docking R.T."/>
            <person name="Levasseur A."/>
            <person name="Haridas S."/>
            <person name="Robertson G."/>
            <person name="Birol I."/>
            <person name="Holt R.A."/>
            <person name="Marra M.A."/>
            <person name="Hamelin R.C."/>
            <person name="Hirst M."/>
            <person name="Jones S.J.M."/>
            <person name="Bohlmann J."/>
            <person name="Breuil C."/>
        </authorList>
    </citation>
    <scope>NUCLEOTIDE SEQUENCE [LARGE SCALE GENOMIC DNA]</scope>
    <source>
        <strain evidence="3">kw1407 / UAMH 11150</strain>
    </source>
</reference>
<evidence type="ECO:0000313" key="2">
    <source>
        <dbReference type="EMBL" id="EFX06495.1"/>
    </source>
</evidence>
<dbReference type="EMBL" id="GL629729">
    <property type="protein sequence ID" value="EFX06495.1"/>
    <property type="molecule type" value="Genomic_DNA"/>
</dbReference>
<evidence type="ECO:0000313" key="3">
    <source>
        <dbReference type="Proteomes" id="UP000007796"/>
    </source>
</evidence>
<dbReference type="Pfam" id="PF14420">
    <property type="entry name" value="Clr5"/>
    <property type="match status" value="1"/>
</dbReference>
<proteinExistence type="predicted"/>
<gene>
    <name evidence="2" type="ORF">CMQ_6816</name>
</gene>
<organism evidence="3">
    <name type="scientific">Grosmannia clavigera (strain kw1407 / UAMH 11150)</name>
    <name type="common">Blue stain fungus</name>
    <name type="synonym">Graphiocladiella clavigera</name>
    <dbReference type="NCBI Taxonomy" id="655863"/>
    <lineage>
        <taxon>Eukaryota</taxon>
        <taxon>Fungi</taxon>
        <taxon>Dikarya</taxon>
        <taxon>Ascomycota</taxon>
        <taxon>Pezizomycotina</taxon>
        <taxon>Sordariomycetes</taxon>
        <taxon>Sordariomycetidae</taxon>
        <taxon>Ophiostomatales</taxon>
        <taxon>Ophiostomataceae</taxon>
        <taxon>Leptographium</taxon>
    </lineage>
</organism>
<dbReference type="RefSeq" id="XP_014175977.1">
    <property type="nucleotide sequence ID" value="XM_014320502.1"/>
</dbReference>
<feature type="domain" description="Clr5" evidence="1">
    <location>
        <begin position="183"/>
        <end position="219"/>
    </location>
</feature>